<dbReference type="EMBL" id="JARBDR010000657">
    <property type="protein sequence ID" value="KAJ8308583.1"/>
    <property type="molecule type" value="Genomic_DNA"/>
</dbReference>
<keyword evidence="2 6" id="KW-0812">Transmembrane</keyword>
<evidence type="ECO:0008006" key="9">
    <source>
        <dbReference type="Google" id="ProtNLM"/>
    </source>
</evidence>
<evidence type="ECO:0000256" key="1">
    <source>
        <dbReference type="ARBA" id="ARBA00004141"/>
    </source>
</evidence>
<keyword evidence="3 6" id="KW-1133">Transmembrane helix</keyword>
<keyword evidence="4 6" id="KW-0472">Membrane</keyword>
<feature type="transmembrane region" description="Helical" evidence="6">
    <location>
        <begin position="80"/>
        <end position="101"/>
    </location>
</feature>
<dbReference type="InterPro" id="IPR011701">
    <property type="entry name" value="MFS"/>
</dbReference>
<evidence type="ECO:0000313" key="8">
    <source>
        <dbReference type="Proteomes" id="UP001217089"/>
    </source>
</evidence>
<dbReference type="Proteomes" id="UP001217089">
    <property type="component" value="Unassembled WGS sequence"/>
</dbReference>
<name>A0ABQ9ETS2_TEGGR</name>
<evidence type="ECO:0000256" key="5">
    <source>
        <dbReference type="SAM" id="MobiDB-lite"/>
    </source>
</evidence>
<sequence>MQTMADSSSHPVLRYLRKITVEPTIFLYMFYLFLQLPTFQALIYYKVCTFKYNDTTICDNLENETYKQEEMYVQKESSSWILKTNLAFGLPSILVVTFFLAPWGDRVGRKVPVILPVVGSILNSCFNLLNALFIDWELQMLVIGPLLNGLSGGFVACMMSGYSYVGHDSDKEFKTIRVGIIEALIFLAGTFGVLLSGVLLDRTSFTFVFSVTIGITSLALVYTLVFVRDLKPDERATSTSLVKTICHEHVKQPWMCIIKERPDRTKLYIGLQLFVKTLMIFCTAGKLFGLIATMESIAILFATLVFNNLYPVTLSFFRGFCFLISAGLLVIAFIVMIYLHRSFEGRESLSYSKMTNDTSTESEAINSGSSTEEEQNITIEEEHNRVI</sequence>
<feature type="transmembrane region" description="Helical" evidence="6">
    <location>
        <begin position="178"/>
        <end position="199"/>
    </location>
</feature>
<proteinExistence type="predicted"/>
<comment type="caution">
    <text evidence="7">The sequence shown here is derived from an EMBL/GenBank/DDBJ whole genome shotgun (WGS) entry which is preliminary data.</text>
</comment>
<dbReference type="Pfam" id="PF07690">
    <property type="entry name" value="MFS_1"/>
    <property type="match status" value="1"/>
</dbReference>
<reference evidence="7 8" key="1">
    <citation type="submission" date="2022-12" db="EMBL/GenBank/DDBJ databases">
        <title>Chromosome-level genome of Tegillarca granosa.</title>
        <authorList>
            <person name="Kim J."/>
        </authorList>
    </citation>
    <scope>NUCLEOTIDE SEQUENCE [LARGE SCALE GENOMIC DNA]</scope>
    <source>
        <strain evidence="7">Teg-2019</strain>
        <tissue evidence="7">Adductor muscle</tissue>
    </source>
</reference>
<dbReference type="InterPro" id="IPR036259">
    <property type="entry name" value="MFS_trans_sf"/>
</dbReference>
<organism evidence="7 8">
    <name type="scientific">Tegillarca granosa</name>
    <name type="common">Malaysian cockle</name>
    <name type="synonym">Anadara granosa</name>
    <dbReference type="NCBI Taxonomy" id="220873"/>
    <lineage>
        <taxon>Eukaryota</taxon>
        <taxon>Metazoa</taxon>
        <taxon>Spiralia</taxon>
        <taxon>Lophotrochozoa</taxon>
        <taxon>Mollusca</taxon>
        <taxon>Bivalvia</taxon>
        <taxon>Autobranchia</taxon>
        <taxon>Pteriomorphia</taxon>
        <taxon>Arcoida</taxon>
        <taxon>Arcoidea</taxon>
        <taxon>Arcidae</taxon>
        <taxon>Tegillarca</taxon>
    </lineage>
</organism>
<feature type="transmembrane region" description="Helical" evidence="6">
    <location>
        <begin position="316"/>
        <end position="339"/>
    </location>
</feature>
<accession>A0ABQ9ETS2</accession>
<dbReference type="Gene3D" id="1.20.1250.20">
    <property type="entry name" value="MFS general substrate transporter like domains"/>
    <property type="match status" value="1"/>
</dbReference>
<dbReference type="PANTHER" id="PTHR23507">
    <property type="entry name" value="ZGC:174356"/>
    <property type="match status" value="1"/>
</dbReference>
<evidence type="ECO:0000256" key="6">
    <source>
        <dbReference type="SAM" id="Phobius"/>
    </source>
</evidence>
<feature type="transmembrane region" description="Helical" evidence="6">
    <location>
        <begin position="25"/>
        <end position="45"/>
    </location>
</feature>
<comment type="subcellular location">
    <subcellularLocation>
        <location evidence="1">Membrane</location>
        <topology evidence="1">Multi-pass membrane protein</topology>
    </subcellularLocation>
</comment>
<evidence type="ECO:0000256" key="3">
    <source>
        <dbReference type="ARBA" id="ARBA00022989"/>
    </source>
</evidence>
<evidence type="ECO:0000313" key="7">
    <source>
        <dbReference type="EMBL" id="KAJ8308583.1"/>
    </source>
</evidence>
<feature type="transmembrane region" description="Helical" evidence="6">
    <location>
        <begin position="287"/>
        <end position="310"/>
    </location>
</feature>
<dbReference type="SUPFAM" id="SSF103473">
    <property type="entry name" value="MFS general substrate transporter"/>
    <property type="match status" value="1"/>
</dbReference>
<feature type="compositionally biased region" description="Polar residues" evidence="5">
    <location>
        <begin position="354"/>
        <end position="370"/>
    </location>
</feature>
<dbReference type="PANTHER" id="PTHR23507:SF1">
    <property type="entry name" value="FI18259P1-RELATED"/>
    <property type="match status" value="1"/>
</dbReference>
<keyword evidence="8" id="KW-1185">Reference proteome</keyword>
<feature type="region of interest" description="Disordered" evidence="5">
    <location>
        <begin position="354"/>
        <end position="387"/>
    </location>
</feature>
<feature type="transmembrane region" description="Helical" evidence="6">
    <location>
        <begin position="146"/>
        <end position="166"/>
    </location>
</feature>
<gene>
    <name evidence="7" type="ORF">KUTeg_013457</name>
</gene>
<feature type="transmembrane region" description="Helical" evidence="6">
    <location>
        <begin position="113"/>
        <end position="134"/>
    </location>
</feature>
<feature type="transmembrane region" description="Helical" evidence="6">
    <location>
        <begin position="205"/>
        <end position="227"/>
    </location>
</feature>
<protein>
    <recommendedName>
        <fullName evidence="9">Proton-coupled folate transporter</fullName>
    </recommendedName>
</protein>
<evidence type="ECO:0000256" key="2">
    <source>
        <dbReference type="ARBA" id="ARBA00022692"/>
    </source>
</evidence>
<evidence type="ECO:0000256" key="4">
    <source>
        <dbReference type="ARBA" id="ARBA00023136"/>
    </source>
</evidence>